<dbReference type="SUPFAM" id="SSF46785">
    <property type="entry name" value="Winged helix' DNA-binding domain"/>
    <property type="match status" value="1"/>
</dbReference>
<dbReference type="InterPro" id="IPR000485">
    <property type="entry name" value="AsnC-type_HTH_dom"/>
</dbReference>
<keyword evidence="1" id="KW-0805">Transcription regulation</keyword>
<evidence type="ECO:0000313" key="6">
    <source>
        <dbReference type="Proteomes" id="UP001196870"/>
    </source>
</evidence>
<dbReference type="Pfam" id="PF13412">
    <property type="entry name" value="HTH_24"/>
    <property type="match status" value="1"/>
</dbReference>
<keyword evidence="3" id="KW-0804">Transcription</keyword>
<dbReference type="SMART" id="SM00344">
    <property type="entry name" value="HTH_ASNC"/>
    <property type="match status" value="1"/>
</dbReference>
<dbReference type="PANTHER" id="PTHR30154:SF34">
    <property type="entry name" value="TRANSCRIPTIONAL REGULATOR AZLB"/>
    <property type="match status" value="1"/>
</dbReference>
<dbReference type="RefSeq" id="WP_211852383.1">
    <property type="nucleotide sequence ID" value="NZ_JAAGBB010000010.1"/>
</dbReference>
<dbReference type="InterPro" id="IPR036390">
    <property type="entry name" value="WH_DNA-bd_sf"/>
</dbReference>
<keyword evidence="2" id="KW-0238">DNA-binding</keyword>
<dbReference type="PANTHER" id="PTHR30154">
    <property type="entry name" value="LEUCINE-RESPONSIVE REGULATORY PROTEIN"/>
    <property type="match status" value="1"/>
</dbReference>
<dbReference type="InterPro" id="IPR036388">
    <property type="entry name" value="WH-like_DNA-bd_sf"/>
</dbReference>
<evidence type="ECO:0000256" key="1">
    <source>
        <dbReference type="ARBA" id="ARBA00023015"/>
    </source>
</evidence>
<organism evidence="5 6">
    <name type="scientific">Plastoroseomonas hellenica</name>
    <dbReference type="NCBI Taxonomy" id="2687306"/>
    <lineage>
        <taxon>Bacteria</taxon>
        <taxon>Pseudomonadati</taxon>
        <taxon>Pseudomonadota</taxon>
        <taxon>Alphaproteobacteria</taxon>
        <taxon>Acetobacterales</taxon>
        <taxon>Acetobacteraceae</taxon>
        <taxon>Plastoroseomonas</taxon>
    </lineage>
</organism>
<keyword evidence="6" id="KW-1185">Reference proteome</keyword>
<feature type="domain" description="HTH asnC-type" evidence="4">
    <location>
        <begin position="4"/>
        <end position="65"/>
    </location>
</feature>
<sequence>MDTLDRADIAILCLLQKNARLAVKEFADEVGRAPSSTHGRVKQLRDAGVLRGAHADVDPKALGIGLEALFMISLAKHERSTVAAARRMVSPAA</sequence>
<gene>
    <name evidence="5" type="ORF">GXW71_10175</name>
</gene>
<protein>
    <submittedName>
        <fullName evidence="5">Winged helix-turn-helix transcriptional regulator</fullName>
    </submittedName>
</protein>
<dbReference type="Proteomes" id="UP001196870">
    <property type="component" value="Unassembled WGS sequence"/>
</dbReference>
<accession>A0ABS5EWW7</accession>
<reference evidence="6" key="1">
    <citation type="journal article" date="2021" name="Syst. Appl. Microbiol.">
        <title>Roseomonas hellenica sp. nov., isolated from roots of wild-growing Alkanna tinctoria.</title>
        <authorList>
            <person name="Rat A."/>
            <person name="Naranjo H.D."/>
            <person name="Lebbe L."/>
            <person name="Cnockaert M."/>
            <person name="Krigas N."/>
            <person name="Grigoriadou K."/>
            <person name="Maloupa E."/>
            <person name="Willems A."/>
        </authorList>
    </citation>
    <scope>NUCLEOTIDE SEQUENCE [LARGE SCALE GENOMIC DNA]</scope>
    <source>
        <strain evidence="6">LMG 31523</strain>
    </source>
</reference>
<dbReference type="InterPro" id="IPR019888">
    <property type="entry name" value="Tscrpt_reg_AsnC-like"/>
</dbReference>
<comment type="caution">
    <text evidence="5">The sequence shown here is derived from an EMBL/GenBank/DDBJ whole genome shotgun (WGS) entry which is preliminary data.</text>
</comment>
<evidence type="ECO:0000256" key="2">
    <source>
        <dbReference type="ARBA" id="ARBA00023125"/>
    </source>
</evidence>
<evidence type="ECO:0000313" key="5">
    <source>
        <dbReference type="EMBL" id="MBR0664718.1"/>
    </source>
</evidence>
<dbReference type="EMBL" id="JAAGBB010000010">
    <property type="protein sequence ID" value="MBR0664718.1"/>
    <property type="molecule type" value="Genomic_DNA"/>
</dbReference>
<dbReference type="Gene3D" id="1.10.10.10">
    <property type="entry name" value="Winged helix-like DNA-binding domain superfamily/Winged helix DNA-binding domain"/>
    <property type="match status" value="1"/>
</dbReference>
<name>A0ABS5EWW7_9PROT</name>
<dbReference type="PRINTS" id="PR00033">
    <property type="entry name" value="HTHASNC"/>
</dbReference>
<evidence type="ECO:0000259" key="4">
    <source>
        <dbReference type="PROSITE" id="PS50956"/>
    </source>
</evidence>
<evidence type="ECO:0000256" key="3">
    <source>
        <dbReference type="ARBA" id="ARBA00023163"/>
    </source>
</evidence>
<proteinExistence type="predicted"/>
<dbReference type="PROSITE" id="PS50956">
    <property type="entry name" value="HTH_ASNC_2"/>
    <property type="match status" value="1"/>
</dbReference>